<evidence type="ECO:0000256" key="7">
    <source>
        <dbReference type="ARBA" id="ARBA00023002"/>
    </source>
</evidence>
<name>A0A9P8T649_9ASCO</name>
<dbReference type="InterPro" id="IPR020843">
    <property type="entry name" value="ER"/>
</dbReference>
<evidence type="ECO:0000259" key="10">
    <source>
        <dbReference type="SMART" id="SM00829"/>
    </source>
</evidence>
<evidence type="ECO:0000313" key="11">
    <source>
        <dbReference type="EMBL" id="KAH3667713.1"/>
    </source>
</evidence>
<keyword evidence="6" id="KW-0521">NADP</keyword>
<dbReference type="InterPro" id="IPR013154">
    <property type="entry name" value="ADH-like_N"/>
</dbReference>
<evidence type="ECO:0000256" key="5">
    <source>
        <dbReference type="ARBA" id="ARBA00022833"/>
    </source>
</evidence>
<keyword evidence="4 9" id="KW-0479">Metal-binding</keyword>
<dbReference type="PROSITE" id="PS00061">
    <property type="entry name" value="ADH_SHORT"/>
    <property type="match status" value="1"/>
</dbReference>
<dbReference type="SUPFAM" id="SSF51735">
    <property type="entry name" value="NAD(P)-binding Rossmann-fold domains"/>
    <property type="match status" value="2"/>
</dbReference>
<dbReference type="InterPro" id="IPR020904">
    <property type="entry name" value="Sc_DH/Rdtase_CS"/>
</dbReference>
<keyword evidence="5 9" id="KW-0862">Zinc</keyword>
<keyword evidence="8" id="KW-0520">NAD</keyword>
<reference evidence="11" key="2">
    <citation type="submission" date="2021-01" db="EMBL/GenBank/DDBJ databases">
        <authorList>
            <person name="Schikora-Tamarit M.A."/>
        </authorList>
    </citation>
    <scope>NUCLEOTIDE SEQUENCE</scope>
    <source>
        <strain evidence="11">NCAIM Y.01608</strain>
    </source>
</reference>
<proteinExistence type="inferred from homology"/>
<dbReference type="Proteomes" id="UP000788993">
    <property type="component" value="Unassembled WGS sequence"/>
</dbReference>
<dbReference type="GO" id="GO:0006062">
    <property type="term" value="P:sorbitol catabolic process"/>
    <property type="evidence" value="ECO:0007669"/>
    <property type="project" value="TreeGrafter"/>
</dbReference>
<dbReference type="InterPro" id="IPR011032">
    <property type="entry name" value="GroES-like_sf"/>
</dbReference>
<evidence type="ECO:0000313" key="12">
    <source>
        <dbReference type="Proteomes" id="UP000788993"/>
    </source>
</evidence>
<dbReference type="PROSITE" id="PS00059">
    <property type="entry name" value="ADH_ZINC"/>
    <property type="match status" value="1"/>
</dbReference>
<dbReference type="PRINTS" id="PR00080">
    <property type="entry name" value="SDRFAMILY"/>
</dbReference>
<dbReference type="PANTHER" id="PTHR43161:SF4">
    <property type="entry name" value="D-XYLULOSE REDUCTASE"/>
    <property type="match status" value="1"/>
</dbReference>
<dbReference type="InterPro" id="IPR045306">
    <property type="entry name" value="SDH-like"/>
</dbReference>
<dbReference type="PRINTS" id="PR00081">
    <property type="entry name" value="GDHRDH"/>
</dbReference>
<evidence type="ECO:0000256" key="1">
    <source>
        <dbReference type="ARBA" id="ARBA00001947"/>
    </source>
</evidence>
<dbReference type="Pfam" id="PF13561">
    <property type="entry name" value="adh_short_C2"/>
    <property type="match status" value="1"/>
</dbReference>
<dbReference type="InterPro" id="IPR002328">
    <property type="entry name" value="ADH_Zn_CS"/>
</dbReference>
<evidence type="ECO:0000256" key="8">
    <source>
        <dbReference type="ARBA" id="ARBA00023027"/>
    </source>
</evidence>
<accession>A0A9P8T649</accession>
<dbReference type="GO" id="GO:0008270">
    <property type="term" value="F:zinc ion binding"/>
    <property type="evidence" value="ECO:0007669"/>
    <property type="project" value="InterPro"/>
</dbReference>
<keyword evidence="12" id="KW-1185">Reference proteome</keyword>
<dbReference type="Gene3D" id="3.40.50.720">
    <property type="entry name" value="NAD(P)-binding Rossmann-like Domain"/>
    <property type="match status" value="2"/>
</dbReference>
<dbReference type="CDD" id="cd05352">
    <property type="entry name" value="MDH-like_SDR_c"/>
    <property type="match status" value="1"/>
</dbReference>
<evidence type="ECO:0000256" key="4">
    <source>
        <dbReference type="ARBA" id="ARBA00022723"/>
    </source>
</evidence>
<dbReference type="EMBL" id="JAEUBD010001062">
    <property type="protein sequence ID" value="KAH3667713.1"/>
    <property type="molecule type" value="Genomic_DNA"/>
</dbReference>
<sequence length="966" mass="105600">MTIPSSKEPFQNSSGPPLPARAPDLFSLAGKMCVITGAAGGIGLAVAEAYAQSGASVALWDLDPPVKAAASIADENGVKAKAYGGDVTDAATVDRVVDEIVADFGTIDVFVANAGVNIPSGNILSELNRDGKRWNRVVDINLNGVFYCARAVGRVFAKAGKGSLIFTGSMSGHIVNTPIEHSAYNASKAAVIHLAKSLAVEFRGFARVNSVSPGYIDTGINGYVDPDIRRKWQEEIPLGREGQVKEIVGAYVFFASDASTYATGSDLIVDGGYTIRLKFMPELHSSLHISSAVPECSSPMTIAHNLPNPSLQTNPEHTLELREQPIELPGPDEVLLRIRATGICGSDVHYWKHGQIGELKVRGNCILGHEAAGEVIELGSEVKNFEIGDRVAIEPQDACGKCFLCIQGDYNLCQEVDFLSVYPCHGTIQRYRVIKAKNLFKLPDNMTYEEGALCEPLSVAYHGIERAQLELGRGAMICGAGPIGLATLALANACGAAPLVISDLSADRLEFAKKLVPRVQTYQIDLKKSAEENAAGIRKLFGPREEDAPPKVLECTGTENSIITGAYVVRRSGTLLVIGVGRDIINNFPFMHLSFGEVDVKFINRYHQSWPAVIRLISDGIVDVKSFVSHRFPLEKAVEAITLSSDPTQTIWPGSTCVQIAPAIEDPTAEPKLVIAEYSAVTLARYSWLTYDCNDTLTWWHTDGVKLPEQNIPQVEPELFAIHPWALQLLVQIAVSHSEVPHVYQHEHERQPCHRHDDGPHTDPPRPVFLADAAHNVARDPCVNNERHGVDEDAERAPVEVREVRSDHQSADLDACQADLVQYCARSKPRHRVCLRLDHRADRVEQQADTQDLHAAEDVAASAVNDQRAHGGHRADGRDRRNKRVRLVRVGSISLERLSNRGVEPEYVRHHEDGQENQHFLVLLVVLFDLGLCPTNTKRLFDVAHGVHGQGLRDGERARGLGMILF</sequence>
<dbReference type="GO" id="GO:0003939">
    <property type="term" value="F:L-iditol 2-dehydrogenase (NAD+) activity"/>
    <property type="evidence" value="ECO:0007669"/>
    <property type="project" value="TreeGrafter"/>
</dbReference>
<organism evidence="11 12">
    <name type="scientific">Ogataea polymorpha</name>
    <dbReference type="NCBI Taxonomy" id="460523"/>
    <lineage>
        <taxon>Eukaryota</taxon>
        <taxon>Fungi</taxon>
        <taxon>Dikarya</taxon>
        <taxon>Ascomycota</taxon>
        <taxon>Saccharomycotina</taxon>
        <taxon>Pichiomycetes</taxon>
        <taxon>Pichiales</taxon>
        <taxon>Pichiaceae</taxon>
        <taxon>Ogataea</taxon>
    </lineage>
</organism>
<comment type="cofactor">
    <cofactor evidence="1 9">
        <name>Zn(2+)</name>
        <dbReference type="ChEBI" id="CHEBI:29105"/>
    </cofactor>
</comment>
<evidence type="ECO:0000256" key="3">
    <source>
        <dbReference type="ARBA" id="ARBA00008072"/>
    </source>
</evidence>
<dbReference type="FunFam" id="3.40.50.720:FF:000068">
    <property type="entry name" value="Sorbitol dehydrogenase"/>
    <property type="match status" value="1"/>
</dbReference>
<comment type="similarity">
    <text evidence="3 9">Belongs to the zinc-containing alcohol dehydrogenase family.</text>
</comment>
<dbReference type="GO" id="GO:0050085">
    <property type="term" value="F:mannitol 2-dehydrogenase (NADP+) activity"/>
    <property type="evidence" value="ECO:0007669"/>
    <property type="project" value="UniProtKB-ARBA"/>
</dbReference>
<dbReference type="CDD" id="cd05285">
    <property type="entry name" value="sorbitol_DH"/>
    <property type="match status" value="1"/>
</dbReference>
<dbReference type="InterPro" id="IPR002347">
    <property type="entry name" value="SDR_fam"/>
</dbReference>
<dbReference type="Gene3D" id="3.90.180.10">
    <property type="entry name" value="Medium-chain alcohol dehydrogenases, catalytic domain"/>
    <property type="match status" value="1"/>
</dbReference>
<dbReference type="AlphaFoldDB" id="A0A9P8T649"/>
<dbReference type="InterPro" id="IPR013149">
    <property type="entry name" value="ADH-like_C"/>
</dbReference>
<dbReference type="FunFam" id="3.40.50.720:FF:000090">
    <property type="entry name" value="NADP-dependent mannitol dehydrogenase"/>
    <property type="match status" value="1"/>
</dbReference>
<evidence type="ECO:0000256" key="9">
    <source>
        <dbReference type="RuleBase" id="RU361277"/>
    </source>
</evidence>
<feature type="domain" description="Enoyl reductase (ER)" evidence="10">
    <location>
        <begin position="316"/>
        <end position="651"/>
    </location>
</feature>
<comment type="similarity">
    <text evidence="2">Belongs to the short-chain dehydrogenases/reductases (SDR) family.</text>
</comment>
<gene>
    <name evidence="11" type="ORF">OGATHE_003236</name>
</gene>
<reference evidence="11" key="1">
    <citation type="journal article" date="2021" name="Open Biol.">
        <title>Shared evolutionary footprints suggest mitochondrial oxidative damage underlies multiple complex I losses in fungi.</title>
        <authorList>
            <person name="Schikora-Tamarit M.A."/>
            <person name="Marcet-Houben M."/>
            <person name="Nosek J."/>
            <person name="Gabaldon T."/>
        </authorList>
    </citation>
    <scope>NUCLEOTIDE SEQUENCE</scope>
    <source>
        <strain evidence="11">NCAIM Y.01608</strain>
    </source>
</reference>
<keyword evidence="7" id="KW-0560">Oxidoreductase</keyword>
<dbReference type="SMART" id="SM00829">
    <property type="entry name" value="PKS_ER"/>
    <property type="match status" value="1"/>
</dbReference>
<dbReference type="InterPro" id="IPR036291">
    <property type="entry name" value="NAD(P)-bd_dom_sf"/>
</dbReference>
<dbReference type="SUPFAM" id="SSF50129">
    <property type="entry name" value="GroES-like"/>
    <property type="match status" value="1"/>
</dbReference>
<dbReference type="Pfam" id="PF00107">
    <property type="entry name" value="ADH_zinc_N"/>
    <property type="match status" value="1"/>
</dbReference>
<evidence type="ECO:0000256" key="2">
    <source>
        <dbReference type="ARBA" id="ARBA00006484"/>
    </source>
</evidence>
<dbReference type="Pfam" id="PF08240">
    <property type="entry name" value="ADH_N"/>
    <property type="match status" value="1"/>
</dbReference>
<dbReference type="PANTHER" id="PTHR43161">
    <property type="entry name" value="SORBITOL DEHYDROGENASE"/>
    <property type="match status" value="1"/>
</dbReference>
<comment type="caution">
    <text evidence="11">The sequence shown here is derived from an EMBL/GenBank/DDBJ whole genome shotgun (WGS) entry which is preliminary data.</text>
</comment>
<protein>
    <recommendedName>
        <fullName evidence="10">Enoyl reductase (ER) domain-containing protein</fullName>
    </recommendedName>
</protein>
<evidence type="ECO:0000256" key="6">
    <source>
        <dbReference type="ARBA" id="ARBA00022857"/>
    </source>
</evidence>